<protein>
    <submittedName>
        <fullName evidence="2">Uncharacterized protein</fullName>
    </submittedName>
</protein>
<gene>
    <name evidence="2" type="ORF">J2Z60_001956</name>
</gene>
<organism evidence="2 3">
    <name type="scientific">Lactobacillus colini</name>
    <dbReference type="NCBI Taxonomy" id="1819254"/>
    <lineage>
        <taxon>Bacteria</taxon>
        <taxon>Bacillati</taxon>
        <taxon>Bacillota</taxon>
        <taxon>Bacilli</taxon>
        <taxon>Lactobacillales</taxon>
        <taxon>Lactobacillaceae</taxon>
        <taxon>Lactobacillus</taxon>
    </lineage>
</organism>
<keyword evidence="3" id="KW-1185">Reference proteome</keyword>
<keyword evidence="1" id="KW-0472">Membrane</keyword>
<feature type="transmembrane region" description="Helical" evidence="1">
    <location>
        <begin position="38"/>
        <end position="60"/>
    </location>
</feature>
<feature type="transmembrane region" description="Helical" evidence="1">
    <location>
        <begin position="12"/>
        <end position="32"/>
    </location>
</feature>
<proteinExistence type="predicted"/>
<reference evidence="2 3" key="1">
    <citation type="submission" date="2021-03" db="EMBL/GenBank/DDBJ databases">
        <title>Genomic Encyclopedia of Type Strains, Phase IV (KMG-IV): sequencing the most valuable type-strain genomes for metagenomic binning, comparative biology and taxonomic classification.</title>
        <authorList>
            <person name="Goeker M."/>
        </authorList>
    </citation>
    <scope>NUCLEOTIDE SEQUENCE [LARGE SCALE GENOMIC DNA]</scope>
    <source>
        <strain evidence="2 3">DSM 101872</strain>
    </source>
</reference>
<comment type="caution">
    <text evidence="2">The sequence shown here is derived from an EMBL/GenBank/DDBJ whole genome shotgun (WGS) entry which is preliminary data.</text>
</comment>
<keyword evidence="1" id="KW-0812">Transmembrane</keyword>
<accession>A0ABS4MGE2</accession>
<keyword evidence="1" id="KW-1133">Transmembrane helix</keyword>
<dbReference type="RefSeq" id="WP_209687485.1">
    <property type="nucleotide sequence ID" value="NZ_JAGGLU010000014.1"/>
</dbReference>
<evidence type="ECO:0000313" key="3">
    <source>
        <dbReference type="Proteomes" id="UP001519292"/>
    </source>
</evidence>
<evidence type="ECO:0000256" key="1">
    <source>
        <dbReference type="SAM" id="Phobius"/>
    </source>
</evidence>
<dbReference type="EMBL" id="JAGGLU010000014">
    <property type="protein sequence ID" value="MBP2058765.1"/>
    <property type="molecule type" value="Genomic_DNA"/>
</dbReference>
<sequence>MNLEKITWVRLAYSLILIFEPIALVKLIDGMVGIDNDYLLLVTVLVIAEVITFKLLGVILKKLKKV</sequence>
<evidence type="ECO:0000313" key="2">
    <source>
        <dbReference type="EMBL" id="MBP2058765.1"/>
    </source>
</evidence>
<dbReference type="Proteomes" id="UP001519292">
    <property type="component" value="Unassembled WGS sequence"/>
</dbReference>
<name>A0ABS4MGE2_9LACO</name>